<dbReference type="AlphaFoldDB" id="W5THB9"/>
<dbReference type="RefSeq" id="WP_025350182.1">
    <property type="nucleotide sequence ID" value="NZ_CP006850.1"/>
</dbReference>
<dbReference type="Proteomes" id="UP000019150">
    <property type="component" value="Chromosome"/>
</dbReference>
<comment type="cofactor">
    <cofactor evidence="1">
        <name>Mg(2+)</name>
        <dbReference type="ChEBI" id="CHEBI:18420"/>
    </cofactor>
</comment>
<dbReference type="OrthoDB" id="67499at2"/>
<dbReference type="PROSITE" id="PS00893">
    <property type="entry name" value="NUDIX_BOX"/>
    <property type="match status" value="1"/>
</dbReference>
<dbReference type="EMBL" id="CP006850">
    <property type="protein sequence ID" value="AHH18760.1"/>
    <property type="molecule type" value="Genomic_DNA"/>
</dbReference>
<dbReference type="PANTHER" id="PTHR43046">
    <property type="entry name" value="GDP-MANNOSE MANNOSYL HYDROLASE"/>
    <property type="match status" value="1"/>
</dbReference>
<keyword evidence="5" id="KW-1185">Reference proteome</keyword>
<name>W5THB9_9NOCA</name>
<dbReference type="eggNOG" id="COG1051">
    <property type="taxonomic scope" value="Bacteria"/>
</dbReference>
<reference evidence="4 5" key="1">
    <citation type="journal article" date="2014" name="Appl. Environ. Microbiol.">
        <title>Insights into the Microbial Degradation of Rubber and Gutta-Percha by Analysis of the Complete Genome of Nocardia nova SH22a.</title>
        <authorList>
            <person name="Luo Q."/>
            <person name="Hiessl S."/>
            <person name="Poehlein A."/>
            <person name="Daniel R."/>
            <person name="Steinbuchel A."/>
        </authorList>
    </citation>
    <scope>NUCLEOTIDE SEQUENCE [LARGE SCALE GENOMIC DNA]</scope>
    <source>
        <strain evidence="4">SH22a</strain>
    </source>
</reference>
<dbReference type="STRING" id="1415166.NONO_c39760"/>
<dbReference type="Pfam" id="PF00293">
    <property type="entry name" value="NUDIX"/>
    <property type="match status" value="1"/>
</dbReference>
<sequence length="147" mass="16171">MRIESSRRLIDTVAWVLIEEGRILCARPRGKDEFYIPGGKREGAETDLETLVREIDEELTVALLPETVRHVGTYEAELPGAAAGSVRMACYTADYAGTLAPSSEIDELAWFEYAQRAEVPPVDRLLFDDLVARGMLPASSAELSVGE</sequence>
<evidence type="ECO:0000256" key="2">
    <source>
        <dbReference type="ARBA" id="ARBA00022801"/>
    </source>
</evidence>
<evidence type="ECO:0000259" key="3">
    <source>
        <dbReference type="PROSITE" id="PS51462"/>
    </source>
</evidence>
<dbReference type="PATRIC" id="fig|1415166.3.peg.4081"/>
<dbReference type="InterPro" id="IPR000086">
    <property type="entry name" value="NUDIX_hydrolase_dom"/>
</dbReference>
<organism evidence="4 5">
    <name type="scientific">Nocardia nova SH22a</name>
    <dbReference type="NCBI Taxonomy" id="1415166"/>
    <lineage>
        <taxon>Bacteria</taxon>
        <taxon>Bacillati</taxon>
        <taxon>Actinomycetota</taxon>
        <taxon>Actinomycetes</taxon>
        <taxon>Mycobacteriales</taxon>
        <taxon>Nocardiaceae</taxon>
        <taxon>Nocardia</taxon>
    </lineage>
</organism>
<evidence type="ECO:0000256" key="1">
    <source>
        <dbReference type="ARBA" id="ARBA00001946"/>
    </source>
</evidence>
<proteinExistence type="predicted"/>
<dbReference type="InterPro" id="IPR015797">
    <property type="entry name" value="NUDIX_hydrolase-like_dom_sf"/>
</dbReference>
<keyword evidence="2 4" id="KW-0378">Hydrolase</keyword>
<dbReference type="CDD" id="cd04690">
    <property type="entry name" value="NUDIX_Hydrolase"/>
    <property type="match status" value="1"/>
</dbReference>
<protein>
    <submittedName>
        <fullName evidence="4">Putative hydrolase, NUDIX family</fullName>
    </submittedName>
</protein>
<dbReference type="KEGG" id="nno:NONO_c39760"/>
<gene>
    <name evidence="4" type="ORF">NONO_c39760</name>
</gene>
<evidence type="ECO:0000313" key="4">
    <source>
        <dbReference type="EMBL" id="AHH18760.1"/>
    </source>
</evidence>
<dbReference type="InterPro" id="IPR020084">
    <property type="entry name" value="NUDIX_hydrolase_CS"/>
</dbReference>
<dbReference type="Gene3D" id="3.90.79.10">
    <property type="entry name" value="Nucleoside Triphosphate Pyrophosphohydrolase"/>
    <property type="match status" value="1"/>
</dbReference>
<dbReference type="GO" id="GO:0016787">
    <property type="term" value="F:hydrolase activity"/>
    <property type="evidence" value="ECO:0007669"/>
    <property type="project" value="UniProtKB-KW"/>
</dbReference>
<dbReference type="PANTHER" id="PTHR43046:SF2">
    <property type="entry name" value="8-OXO-DGTP DIPHOSPHATASE-RELATED"/>
    <property type="match status" value="1"/>
</dbReference>
<feature type="domain" description="Nudix hydrolase" evidence="3">
    <location>
        <begin position="8"/>
        <end position="137"/>
    </location>
</feature>
<dbReference type="SUPFAM" id="SSF55811">
    <property type="entry name" value="Nudix"/>
    <property type="match status" value="1"/>
</dbReference>
<dbReference type="PROSITE" id="PS51462">
    <property type="entry name" value="NUDIX"/>
    <property type="match status" value="1"/>
</dbReference>
<dbReference type="HOGENOM" id="CLU_037162_13_3_11"/>
<accession>W5THB9</accession>
<evidence type="ECO:0000313" key="5">
    <source>
        <dbReference type="Proteomes" id="UP000019150"/>
    </source>
</evidence>